<dbReference type="STRING" id="4846.A0A367IQH4"/>
<keyword evidence="11" id="KW-0443">Lipid metabolism</keyword>
<evidence type="ECO:0000256" key="11">
    <source>
        <dbReference type="ARBA" id="ARBA00023098"/>
    </source>
</evidence>
<evidence type="ECO:0000256" key="13">
    <source>
        <dbReference type="SAM" id="Phobius"/>
    </source>
</evidence>
<keyword evidence="5 13" id="KW-0812">Transmembrane</keyword>
<evidence type="ECO:0000259" key="14">
    <source>
        <dbReference type="Pfam" id="PF03372"/>
    </source>
</evidence>
<evidence type="ECO:0000256" key="7">
    <source>
        <dbReference type="ARBA" id="ARBA00022801"/>
    </source>
</evidence>
<comment type="caution">
    <text evidence="15">The sequence shown here is derived from an EMBL/GenBank/DDBJ whole genome shotgun (WGS) entry which is preliminary data.</text>
</comment>
<evidence type="ECO:0000256" key="8">
    <source>
        <dbReference type="ARBA" id="ARBA00022842"/>
    </source>
</evidence>
<comment type="pathway">
    <text evidence="2">Lipid metabolism; sphingolipid metabolism.</text>
</comment>
<dbReference type="EMBL" id="PJQM01006271">
    <property type="protein sequence ID" value="RCH79947.1"/>
    <property type="molecule type" value="Genomic_DNA"/>
</dbReference>
<protein>
    <submittedName>
        <fullName evidence="15">Phospholipase C type enzyme</fullName>
    </submittedName>
</protein>
<keyword evidence="12 13" id="KW-0472">Membrane</keyword>
<keyword evidence="10 13" id="KW-1133">Transmembrane helix</keyword>
<dbReference type="PANTHER" id="PTHR16320">
    <property type="entry name" value="SPHINGOMYELINASE FAMILY MEMBER"/>
    <property type="match status" value="1"/>
</dbReference>
<dbReference type="AlphaFoldDB" id="A0A367IQH4"/>
<evidence type="ECO:0000256" key="1">
    <source>
        <dbReference type="ARBA" id="ARBA00004141"/>
    </source>
</evidence>
<proteinExistence type="inferred from homology"/>
<dbReference type="GO" id="GO:0016020">
    <property type="term" value="C:membrane"/>
    <property type="evidence" value="ECO:0007669"/>
    <property type="project" value="UniProtKB-SubCell"/>
</dbReference>
<evidence type="ECO:0000256" key="6">
    <source>
        <dbReference type="ARBA" id="ARBA00022723"/>
    </source>
</evidence>
<evidence type="ECO:0000256" key="2">
    <source>
        <dbReference type="ARBA" id="ARBA00004760"/>
    </source>
</evidence>
<dbReference type="Pfam" id="PF03372">
    <property type="entry name" value="Exo_endo_phos"/>
    <property type="match status" value="1"/>
</dbReference>
<accession>A0A367IQH4</accession>
<keyword evidence="9" id="KW-0746">Sphingolipid metabolism</keyword>
<dbReference type="InterPro" id="IPR036691">
    <property type="entry name" value="Endo/exonu/phosph_ase_sf"/>
</dbReference>
<gene>
    <name evidence="15" type="primary">ISC1_1</name>
    <name evidence="15" type="ORF">CU098_002052</name>
</gene>
<evidence type="ECO:0000256" key="12">
    <source>
        <dbReference type="ARBA" id="ARBA00023136"/>
    </source>
</evidence>
<comment type="similarity">
    <text evidence="4">Belongs to the neutral sphingomyelinase family.</text>
</comment>
<dbReference type="InterPro" id="IPR038772">
    <property type="entry name" value="Sph/SMPD2-like"/>
</dbReference>
<dbReference type="OrthoDB" id="387657at2759"/>
<sequence>GAFGSGLAILSRFPIVSSTYRRYTLNGKPLKIFHGDYYVGKGVGAVVLKHPQLGNINVFNTHLHAGYGDGYKAHRAAECWELAEWVRQCQGPVIVTGDFNSTPTSLNYTLIRDHGLLEDSWTNPEPGITCNSPFNTFSPNYQKEDATLGKRLDYIFHRQLNCIQSTVVMTEPIPGQNMSYSDHFGVSASFDTPKTSNLSIKTRLDKHTIRSLLDLLVQESLSAKRDANRLMRYLFFSLLLLLFFFPLSIILPTLFRQSLRGELATILAPLLCNLLIMLCSILATLCLIVGLVFGNTEQKALLELTENIQHLAYDN</sequence>
<evidence type="ECO:0000256" key="5">
    <source>
        <dbReference type="ARBA" id="ARBA00022692"/>
    </source>
</evidence>
<keyword evidence="6" id="KW-0479">Metal-binding</keyword>
<dbReference type="SUPFAM" id="SSF56219">
    <property type="entry name" value="DNase I-like"/>
    <property type="match status" value="1"/>
</dbReference>
<feature type="transmembrane region" description="Helical" evidence="13">
    <location>
        <begin position="233"/>
        <end position="255"/>
    </location>
</feature>
<dbReference type="Proteomes" id="UP000253551">
    <property type="component" value="Unassembled WGS sequence"/>
</dbReference>
<comment type="subcellular location">
    <subcellularLocation>
        <location evidence="1">Membrane</location>
        <topology evidence="1">Multi-pass membrane protein</topology>
    </subcellularLocation>
</comment>
<keyword evidence="7" id="KW-0378">Hydrolase</keyword>
<feature type="domain" description="Endonuclease/exonuclease/phosphatase" evidence="14">
    <location>
        <begin position="4"/>
        <end position="183"/>
    </location>
</feature>
<reference evidence="15 16" key="1">
    <citation type="journal article" date="2018" name="G3 (Bethesda)">
        <title>Phylogenetic and Phylogenomic Definition of Rhizopus Species.</title>
        <authorList>
            <person name="Gryganskyi A.P."/>
            <person name="Golan J."/>
            <person name="Dolatabadi S."/>
            <person name="Mondo S."/>
            <person name="Robb S."/>
            <person name="Idnurm A."/>
            <person name="Muszewska A."/>
            <person name="Steczkiewicz K."/>
            <person name="Masonjones S."/>
            <person name="Liao H.L."/>
            <person name="Gajdeczka M.T."/>
            <person name="Anike F."/>
            <person name="Vuek A."/>
            <person name="Anishchenko I.M."/>
            <person name="Voigt K."/>
            <person name="de Hoog G.S."/>
            <person name="Smith M.E."/>
            <person name="Heitman J."/>
            <person name="Vilgalys R."/>
            <person name="Stajich J.E."/>
        </authorList>
    </citation>
    <scope>NUCLEOTIDE SEQUENCE [LARGE SCALE GENOMIC DNA]</scope>
    <source>
        <strain evidence="15 16">LSU 92-RS-03</strain>
    </source>
</reference>
<dbReference type="Gene3D" id="3.60.10.10">
    <property type="entry name" value="Endonuclease/exonuclease/phosphatase"/>
    <property type="match status" value="1"/>
</dbReference>
<evidence type="ECO:0000313" key="15">
    <source>
        <dbReference type="EMBL" id="RCH79947.1"/>
    </source>
</evidence>
<evidence type="ECO:0000256" key="4">
    <source>
        <dbReference type="ARBA" id="ARBA00006335"/>
    </source>
</evidence>
<dbReference type="GO" id="GO:0006665">
    <property type="term" value="P:sphingolipid metabolic process"/>
    <property type="evidence" value="ECO:0007669"/>
    <property type="project" value="UniProtKB-KW"/>
</dbReference>
<comment type="pathway">
    <text evidence="3">Sphingolipid metabolism.</text>
</comment>
<feature type="non-terminal residue" evidence="15">
    <location>
        <position position="1"/>
    </location>
</feature>
<dbReference type="InterPro" id="IPR005135">
    <property type="entry name" value="Endo/exonuclease/phosphatase"/>
</dbReference>
<keyword evidence="8" id="KW-0460">Magnesium</keyword>
<keyword evidence="16" id="KW-1185">Reference proteome</keyword>
<dbReference type="GO" id="GO:0004767">
    <property type="term" value="F:sphingomyelin phosphodiesterase activity"/>
    <property type="evidence" value="ECO:0007669"/>
    <property type="project" value="InterPro"/>
</dbReference>
<feature type="transmembrane region" description="Helical" evidence="13">
    <location>
        <begin position="267"/>
        <end position="293"/>
    </location>
</feature>
<evidence type="ECO:0000256" key="10">
    <source>
        <dbReference type="ARBA" id="ARBA00022989"/>
    </source>
</evidence>
<organism evidence="15 16">
    <name type="scientific">Rhizopus stolonifer</name>
    <name type="common">Rhizopus nigricans</name>
    <dbReference type="NCBI Taxonomy" id="4846"/>
    <lineage>
        <taxon>Eukaryota</taxon>
        <taxon>Fungi</taxon>
        <taxon>Fungi incertae sedis</taxon>
        <taxon>Mucoromycota</taxon>
        <taxon>Mucoromycotina</taxon>
        <taxon>Mucoromycetes</taxon>
        <taxon>Mucorales</taxon>
        <taxon>Mucorineae</taxon>
        <taxon>Rhizopodaceae</taxon>
        <taxon>Rhizopus</taxon>
    </lineage>
</organism>
<evidence type="ECO:0000256" key="3">
    <source>
        <dbReference type="ARBA" id="ARBA00004991"/>
    </source>
</evidence>
<evidence type="ECO:0000313" key="16">
    <source>
        <dbReference type="Proteomes" id="UP000253551"/>
    </source>
</evidence>
<dbReference type="PANTHER" id="PTHR16320:SF24">
    <property type="entry name" value="PHOSPHODIESTERASE, PUTATIVE-RELATED"/>
    <property type="match status" value="1"/>
</dbReference>
<dbReference type="GO" id="GO:0046872">
    <property type="term" value="F:metal ion binding"/>
    <property type="evidence" value="ECO:0007669"/>
    <property type="project" value="UniProtKB-KW"/>
</dbReference>
<evidence type="ECO:0000256" key="9">
    <source>
        <dbReference type="ARBA" id="ARBA00022919"/>
    </source>
</evidence>
<name>A0A367IQH4_RHIST</name>